<gene>
    <name evidence="3" type="ORF">FNV43_RR26951</name>
</gene>
<proteinExistence type="predicted"/>
<dbReference type="PANTHER" id="PTHR34115">
    <property type="entry name" value="PROTEIN, PUTATIVE-RELATED"/>
    <property type="match status" value="1"/>
</dbReference>
<evidence type="ECO:0000313" key="3">
    <source>
        <dbReference type="EMBL" id="KAF3432212.1"/>
    </source>
</evidence>
<dbReference type="OrthoDB" id="979373at2759"/>
<dbReference type="EMBL" id="VOIH02000012">
    <property type="protein sequence ID" value="KAF3432212.1"/>
    <property type="molecule type" value="Genomic_DNA"/>
</dbReference>
<feature type="transmembrane region" description="Helical" evidence="1">
    <location>
        <begin position="64"/>
        <end position="87"/>
    </location>
</feature>
<dbReference type="PANTHER" id="PTHR34115:SF13">
    <property type="entry name" value="RPB1A"/>
    <property type="match status" value="1"/>
</dbReference>
<dbReference type="AlphaFoldDB" id="A0A8K0DJH1"/>
<feature type="signal peptide" evidence="2">
    <location>
        <begin position="1"/>
        <end position="21"/>
    </location>
</feature>
<keyword evidence="4" id="KW-1185">Reference proteome</keyword>
<feature type="chain" id="PRO_5035466284" evidence="2">
    <location>
        <begin position="22"/>
        <end position="145"/>
    </location>
</feature>
<comment type="caution">
    <text evidence="3">The sequence shown here is derived from an EMBL/GenBank/DDBJ whole genome shotgun (WGS) entry which is preliminary data.</text>
</comment>
<organism evidence="3 4">
    <name type="scientific">Rhamnella rubrinervis</name>
    <dbReference type="NCBI Taxonomy" id="2594499"/>
    <lineage>
        <taxon>Eukaryota</taxon>
        <taxon>Viridiplantae</taxon>
        <taxon>Streptophyta</taxon>
        <taxon>Embryophyta</taxon>
        <taxon>Tracheophyta</taxon>
        <taxon>Spermatophyta</taxon>
        <taxon>Magnoliopsida</taxon>
        <taxon>eudicotyledons</taxon>
        <taxon>Gunneridae</taxon>
        <taxon>Pentapetalae</taxon>
        <taxon>rosids</taxon>
        <taxon>fabids</taxon>
        <taxon>Rosales</taxon>
        <taxon>Rhamnaceae</taxon>
        <taxon>rhamnoid group</taxon>
        <taxon>Rhamneae</taxon>
        <taxon>Rhamnella</taxon>
    </lineage>
</organism>
<evidence type="ECO:0000313" key="4">
    <source>
        <dbReference type="Proteomes" id="UP000796880"/>
    </source>
</evidence>
<sequence length="145" mass="16225">MFLSLIAILIALLQLKNLGKSASLFDTHPITMVAFCVIFLIYAILVLADELVQQPNENDYGGILSKAILCSGSLGVVILSLMIFPLLGWSLLVLWGCLIAKDFFQELFIILPLTLRYKALQAFHTFRWGMARPRTLTTQQNRAPV</sequence>
<accession>A0A8K0DJH1</accession>
<protein>
    <submittedName>
        <fullName evidence="3">Uncharacterized protein</fullName>
    </submittedName>
</protein>
<dbReference type="InterPro" id="IPR053258">
    <property type="entry name" value="Ca-permeable_cation_channel"/>
</dbReference>
<dbReference type="Proteomes" id="UP000796880">
    <property type="component" value="Unassembled WGS sequence"/>
</dbReference>
<evidence type="ECO:0000256" key="2">
    <source>
        <dbReference type="SAM" id="SignalP"/>
    </source>
</evidence>
<keyword evidence="1" id="KW-0472">Membrane</keyword>
<name>A0A8K0DJH1_9ROSA</name>
<keyword evidence="1" id="KW-1133">Transmembrane helix</keyword>
<evidence type="ECO:0000256" key="1">
    <source>
        <dbReference type="SAM" id="Phobius"/>
    </source>
</evidence>
<reference evidence="3" key="1">
    <citation type="submission" date="2020-03" db="EMBL/GenBank/DDBJ databases">
        <title>A high-quality chromosome-level genome assembly of a woody plant with both climbing and erect habits, Rhamnella rubrinervis.</title>
        <authorList>
            <person name="Lu Z."/>
            <person name="Yang Y."/>
            <person name="Zhu X."/>
            <person name="Sun Y."/>
        </authorList>
    </citation>
    <scope>NUCLEOTIDE SEQUENCE</scope>
    <source>
        <strain evidence="3">BYM</strain>
        <tissue evidence="3">Leaf</tissue>
    </source>
</reference>
<keyword evidence="2" id="KW-0732">Signal</keyword>
<feature type="transmembrane region" description="Helical" evidence="1">
    <location>
        <begin position="31"/>
        <end position="52"/>
    </location>
</feature>
<keyword evidence="1" id="KW-0812">Transmembrane</keyword>